<sequence>MLKRPWSNNQLKRVTAAIREGREGDVEPSFSEIAAWYDSLLSELQSDLLAYLEGHWIGPEILFSARVKTIDTLRDKLRRYPNQRLNTVRDIIGLRVEADVHLRHQDALVELVKACFEGKAEEIRTIDYRQVDQFGYRAVHLELIFGEPVHARAEVQIRTALQGVWANIYERMAEIFGREIRYNEAGEIVEKWSIIRKIRKYSTEAIARIESDWTGADEWDVRLRTDPAFTEIKRKSPELEATIKSQLAHMNDARQSILEDWAKVESDLLESLQQAEQRNSQENGGG</sequence>
<accession>A0ABY4MXF1</accession>
<reference evidence="2" key="1">
    <citation type="submission" date="2022-05" db="EMBL/GenBank/DDBJ databases">
        <title>Complete genome sequence of toluene-degrading Gulosibacter sediminis strain ACHW.36C.</title>
        <authorList>
            <person name="Wai A.C."/>
            <person name="Lai G.K."/>
            <person name="Griffin S.D."/>
            <person name="Leung F.C."/>
        </authorList>
    </citation>
    <scope>NUCLEOTIDE SEQUENCE [LARGE SCALE GENOMIC DNA]</scope>
    <source>
        <strain evidence="2">ACHW.36C</strain>
    </source>
</reference>
<dbReference type="EMBL" id="CP097160">
    <property type="protein sequence ID" value="UQN15108.1"/>
    <property type="molecule type" value="Genomic_DNA"/>
</dbReference>
<evidence type="ECO:0000313" key="2">
    <source>
        <dbReference type="EMBL" id="UQN15108.1"/>
    </source>
</evidence>
<dbReference type="Gene3D" id="3.30.460.10">
    <property type="entry name" value="Beta Polymerase, domain 2"/>
    <property type="match status" value="1"/>
</dbReference>
<dbReference type="InterPro" id="IPR043519">
    <property type="entry name" value="NT_sf"/>
</dbReference>
<name>A0ABY4MXF1_9MICO</name>
<protein>
    <recommendedName>
        <fullName evidence="1">RelA/SpoT domain-containing protein</fullName>
    </recommendedName>
</protein>
<dbReference type="SMART" id="SM00954">
    <property type="entry name" value="RelA_SpoT"/>
    <property type="match status" value="1"/>
</dbReference>
<dbReference type="PANTHER" id="PTHR47837:SF1">
    <property type="entry name" value="GTP PYROPHOSPHOKINASE YJBM"/>
    <property type="match status" value="1"/>
</dbReference>
<feature type="domain" description="RelA/SpoT" evidence="1">
    <location>
        <begin position="65"/>
        <end position="180"/>
    </location>
</feature>
<proteinExistence type="predicted"/>
<dbReference type="Pfam" id="PF04607">
    <property type="entry name" value="RelA_SpoT"/>
    <property type="match status" value="1"/>
</dbReference>
<dbReference type="SUPFAM" id="SSF81301">
    <property type="entry name" value="Nucleotidyltransferase"/>
    <property type="match status" value="1"/>
</dbReference>
<evidence type="ECO:0000259" key="1">
    <source>
        <dbReference type="SMART" id="SM00954"/>
    </source>
</evidence>
<dbReference type="PANTHER" id="PTHR47837">
    <property type="entry name" value="GTP PYROPHOSPHOKINASE YJBM"/>
    <property type="match status" value="1"/>
</dbReference>
<dbReference type="InterPro" id="IPR007685">
    <property type="entry name" value="RelA_SpoT"/>
</dbReference>
<dbReference type="InterPro" id="IPR052366">
    <property type="entry name" value="GTP_Pyrophosphokinase"/>
</dbReference>
<organism evidence="2">
    <name type="scientific">Gulosibacter sediminis</name>
    <dbReference type="NCBI Taxonomy" id="1729695"/>
    <lineage>
        <taxon>Bacteria</taxon>
        <taxon>Bacillati</taxon>
        <taxon>Actinomycetota</taxon>
        <taxon>Actinomycetes</taxon>
        <taxon>Micrococcales</taxon>
        <taxon>Microbacteriaceae</taxon>
        <taxon>Gulosibacter</taxon>
    </lineage>
</organism>
<dbReference type="CDD" id="cd05399">
    <property type="entry name" value="NT_Rel-Spo_like"/>
    <property type="match status" value="1"/>
</dbReference>
<gene>
    <name evidence="2" type="ORF">M3M28_01165</name>
</gene>